<evidence type="ECO:0000256" key="1">
    <source>
        <dbReference type="ARBA" id="ARBA00004141"/>
    </source>
</evidence>
<evidence type="ECO:0000256" key="5">
    <source>
        <dbReference type="SAM" id="Phobius"/>
    </source>
</evidence>
<gene>
    <name evidence="6" type="ORF">DB88DRAFT_194420</name>
</gene>
<feature type="transmembrane region" description="Helical" evidence="5">
    <location>
        <begin position="26"/>
        <end position="47"/>
    </location>
</feature>
<feature type="transmembrane region" description="Helical" evidence="5">
    <location>
        <begin position="182"/>
        <end position="202"/>
    </location>
</feature>
<evidence type="ECO:0000256" key="3">
    <source>
        <dbReference type="ARBA" id="ARBA00022989"/>
    </source>
</evidence>
<feature type="transmembrane region" description="Helical" evidence="5">
    <location>
        <begin position="270"/>
        <end position="290"/>
    </location>
</feature>
<dbReference type="SUPFAM" id="SSF103473">
    <property type="entry name" value="MFS general substrate transporter"/>
    <property type="match status" value="1"/>
</dbReference>
<dbReference type="EMBL" id="JAODAN010000003">
    <property type="protein sequence ID" value="KAK1925439.1"/>
    <property type="molecule type" value="Genomic_DNA"/>
</dbReference>
<dbReference type="InterPro" id="IPR051617">
    <property type="entry name" value="UNC-93-like_regulator"/>
</dbReference>
<dbReference type="InterPro" id="IPR010291">
    <property type="entry name" value="Ion_channel_UNC-93"/>
</dbReference>
<keyword evidence="4 5" id="KW-0472">Membrane</keyword>
<feature type="transmembrane region" description="Helical" evidence="5">
    <location>
        <begin position="382"/>
        <end position="403"/>
    </location>
</feature>
<evidence type="ECO:0000313" key="6">
    <source>
        <dbReference type="EMBL" id="KAK1925439.1"/>
    </source>
</evidence>
<name>A0AAD9FSH5_PAPLA</name>
<proteinExistence type="predicted"/>
<evidence type="ECO:0000256" key="2">
    <source>
        <dbReference type="ARBA" id="ARBA00022692"/>
    </source>
</evidence>
<feature type="transmembrane region" description="Helical" evidence="5">
    <location>
        <begin position="240"/>
        <end position="264"/>
    </location>
</feature>
<dbReference type="AlphaFoldDB" id="A0AAD9FSH5"/>
<organism evidence="6 7">
    <name type="scientific">Papiliotrema laurentii</name>
    <name type="common">Cryptococcus laurentii</name>
    <dbReference type="NCBI Taxonomy" id="5418"/>
    <lineage>
        <taxon>Eukaryota</taxon>
        <taxon>Fungi</taxon>
        <taxon>Dikarya</taxon>
        <taxon>Basidiomycota</taxon>
        <taxon>Agaricomycotina</taxon>
        <taxon>Tremellomycetes</taxon>
        <taxon>Tremellales</taxon>
        <taxon>Rhynchogastremaceae</taxon>
        <taxon>Papiliotrema</taxon>
    </lineage>
</organism>
<dbReference type="Proteomes" id="UP001182556">
    <property type="component" value="Unassembled WGS sequence"/>
</dbReference>
<dbReference type="Pfam" id="PF05978">
    <property type="entry name" value="UNC-93"/>
    <property type="match status" value="1"/>
</dbReference>
<feature type="transmembrane region" description="Helical" evidence="5">
    <location>
        <begin position="415"/>
        <end position="435"/>
    </location>
</feature>
<accession>A0AAD9FSH5</accession>
<comment type="subcellular location">
    <subcellularLocation>
        <location evidence="1">Membrane</location>
        <topology evidence="1">Multi-pass membrane protein</topology>
    </subcellularLocation>
</comment>
<feature type="transmembrane region" description="Helical" evidence="5">
    <location>
        <begin position="112"/>
        <end position="131"/>
    </location>
</feature>
<dbReference type="PANTHER" id="PTHR23294:SF17">
    <property type="entry name" value="DUF895 DOMAIN MEMBRANE PROTEIN"/>
    <property type="match status" value="1"/>
</dbReference>
<feature type="transmembrane region" description="Helical" evidence="5">
    <location>
        <begin position="302"/>
        <end position="327"/>
    </location>
</feature>
<feature type="transmembrane region" description="Helical" evidence="5">
    <location>
        <begin position="86"/>
        <end position="106"/>
    </location>
</feature>
<keyword evidence="7" id="KW-1185">Reference proteome</keyword>
<dbReference type="PANTHER" id="PTHR23294">
    <property type="entry name" value="ET TRANSLATION PRODUCT-RELATED"/>
    <property type="match status" value="1"/>
</dbReference>
<keyword evidence="2 5" id="KW-0812">Transmembrane</keyword>
<sequence>MSSKLESRLAGIQIGSLRYNSPWTQVTILGFVCFCSVGMFSAVSGLGAGGSQDAQLSDIANSVLYGMFALTGFVSGSINNMLGPRMTLSIGTTGYSLYVGSLWAFQVHGTRWFLILAGGILGVTAALLWTAQGSIMMSYPTESAKGRSFSLFWTVFQMGTLVGAAIALGIQAHSTLPSVSTGVYLAFMIIMLTAIVTSWLVLPPHLVVRDDGTVVKIEKALGPKEEIQQFAKLFKDWRMLALFPMFFSSNYFYSYQGAITAYLFNGRTRALTSLLTGLGSILGSLFIGMITDYLPFKRRHRALGACAAVFILNIIVWTGGIVFQTTFSRTSVGHRLPAPWDWTDGAAVGPLILLMSYYIADAAYQGLAYYTMSAMTNDPFRLARMAGYYKGVQSAGGAISFAMDAVKTPYLTEHIVSWAMLLFSLPLCFWVLWYCKDTSYDTEETVRVEDLEAEKIGGAAIPTGHHLHEHEHTTTPDIATDKKDATYEGVRAV</sequence>
<evidence type="ECO:0000256" key="4">
    <source>
        <dbReference type="ARBA" id="ARBA00023136"/>
    </source>
</evidence>
<evidence type="ECO:0000313" key="7">
    <source>
        <dbReference type="Proteomes" id="UP001182556"/>
    </source>
</evidence>
<comment type="caution">
    <text evidence="6">The sequence shown here is derived from an EMBL/GenBank/DDBJ whole genome shotgun (WGS) entry which is preliminary data.</text>
</comment>
<dbReference type="GO" id="GO:0016020">
    <property type="term" value="C:membrane"/>
    <property type="evidence" value="ECO:0007669"/>
    <property type="project" value="UniProtKB-SubCell"/>
</dbReference>
<keyword evidence="3 5" id="KW-1133">Transmembrane helix</keyword>
<feature type="transmembrane region" description="Helical" evidence="5">
    <location>
        <begin position="347"/>
        <end position="370"/>
    </location>
</feature>
<dbReference type="InterPro" id="IPR036259">
    <property type="entry name" value="MFS_trans_sf"/>
</dbReference>
<feature type="transmembrane region" description="Helical" evidence="5">
    <location>
        <begin position="59"/>
        <end position="79"/>
    </location>
</feature>
<feature type="transmembrane region" description="Helical" evidence="5">
    <location>
        <begin position="151"/>
        <end position="170"/>
    </location>
</feature>
<reference evidence="6" key="1">
    <citation type="submission" date="2023-02" db="EMBL/GenBank/DDBJ databases">
        <title>Identification and recombinant expression of a fungal hydrolase from Papiliotrema laurentii that hydrolyzes apple cutin and clears colloidal polyester polyurethane.</title>
        <authorList>
            <consortium name="DOE Joint Genome Institute"/>
            <person name="Roman V.A."/>
            <person name="Bojanowski C."/>
            <person name="Crable B.R."/>
            <person name="Wagner D.N."/>
            <person name="Hung C.S."/>
            <person name="Nadeau L.J."/>
            <person name="Schratz L."/>
            <person name="Haridas S."/>
            <person name="Pangilinan J."/>
            <person name="Lipzen A."/>
            <person name="Na H."/>
            <person name="Yan M."/>
            <person name="Ng V."/>
            <person name="Grigoriev I.V."/>
            <person name="Spatafora J.W."/>
            <person name="Barlow D."/>
            <person name="Biffinger J."/>
            <person name="Kelley-Loughnane N."/>
            <person name="Varaljay V.A."/>
            <person name="Crookes-Goodson W.J."/>
        </authorList>
    </citation>
    <scope>NUCLEOTIDE SEQUENCE</scope>
    <source>
        <strain evidence="6">5307AH</strain>
    </source>
</reference>
<dbReference type="Gene3D" id="1.20.1250.20">
    <property type="entry name" value="MFS general substrate transporter like domains"/>
    <property type="match status" value="1"/>
</dbReference>
<protein>
    <submittedName>
        <fullName evidence="6">DUF895 domain membrane protein</fullName>
    </submittedName>
</protein>